<gene>
    <name evidence="1" type="ORF">EYF80_017022</name>
</gene>
<evidence type="ECO:0000313" key="1">
    <source>
        <dbReference type="EMBL" id="TNN72738.1"/>
    </source>
</evidence>
<dbReference type="AlphaFoldDB" id="A0A4Z2I457"/>
<evidence type="ECO:0000313" key="2">
    <source>
        <dbReference type="Proteomes" id="UP000314294"/>
    </source>
</evidence>
<name>A0A4Z2I457_9TELE</name>
<protein>
    <submittedName>
        <fullName evidence="1">Uncharacterized protein</fullName>
    </submittedName>
</protein>
<keyword evidence="2" id="KW-1185">Reference proteome</keyword>
<organism evidence="1 2">
    <name type="scientific">Liparis tanakae</name>
    <name type="common">Tanaka's snailfish</name>
    <dbReference type="NCBI Taxonomy" id="230148"/>
    <lineage>
        <taxon>Eukaryota</taxon>
        <taxon>Metazoa</taxon>
        <taxon>Chordata</taxon>
        <taxon>Craniata</taxon>
        <taxon>Vertebrata</taxon>
        <taxon>Euteleostomi</taxon>
        <taxon>Actinopterygii</taxon>
        <taxon>Neopterygii</taxon>
        <taxon>Teleostei</taxon>
        <taxon>Neoteleostei</taxon>
        <taxon>Acanthomorphata</taxon>
        <taxon>Eupercaria</taxon>
        <taxon>Perciformes</taxon>
        <taxon>Cottioidei</taxon>
        <taxon>Cottales</taxon>
        <taxon>Liparidae</taxon>
        <taxon>Liparis</taxon>
    </lineage>
</organism>
<dbReference type="EMBL" id="SRLO01000133">
    <property type="protein sequence ID" value="TNN72738.1"/>
    <property type="molecule type" value="Genomic_DNA"/>
</dbReference>
<sequence length="210" mass="22755">MASHQNSATSPTRMEPSSVSQTSILNIFPKKISAGLPASRLSSTIVRSKLSSSVWKWKTSWDGKKEHRTGRVLDLITTCAKCGSAAVPPARIFFLMPGRLSRYVSSIFSTGKGGQLLEQEREVVIDARPPPGVIGGIRLSEFLLELSNQIILSIHDVQVLVLVPVPFVLLILTGAADVVEDLPQFIALGWPCRMHISSTGAEAIESDEAH</sequence>
<comment type="caution">
    <text evidence="1">The sequence shown here is derived from an EMBL/GenBank/DDBJ whole genome shotgun (WGS) entry which is preliminary data.</text>
</comment>
<accession>A0A4Z2I457</accession>
<reference evidence="1 2" key="1">
    <citation type="submission" date="2019-03" db="EMBL/GenBank/DDBJ databases">
        <title>First draft genome of Liparis tanakae, snailfish: a comprehensive survey of snailfish specific genes.</title>
        <authorList>
            <person name="Kim W."/>
            <person name="Song I."/>
            <person name="Jeong J.-H."/>
            <person name="Kim D."/>
            <person name="Kim S."/>
            <person name="Ryu S."/>
            <person name="Song J.Y."/>
            <person name="Lee S.K."/>
        </authorList>
    </citation>
    <scope>NUCLEOTIDE SEQUENCE [LARGE SCALE GENOMIC DNA]</scope>
    <source>
        <tissue evidence="1">Muscle</tissue>
    </source>
</reference>
<proteinExistence type="predicted"/>
<dbReference type="Proteomes" id="UP000314294">
    <property type="component" value="Unassembled WGS sequence"/>
</dbReference>